<feature type="transmembrane region" description="Helical" evidence="2">
    <location>
        <begin position="130"/>
        <end position="149"/>
    </location>
</feature>
<evidence type="ECO:0000256" key="1">
    <source>
        <dbReference type="SAM" id="MobiDB-lite"/>
    </source>
</evidence>
<gene>
    <name evidence="3" type="ORF">LAESUDRAFT_20029</name>
</gene>
<dbReference type="GeneID" id="63818590"/>
<dbReference type="STRING" id="1314785.A0A165ICI6"/>
<accession>A0A165ICI6</accession>
<proteinExistence type="predicted"/>
<feature type="transmembrane region" description="Helical" evidence="2">
    <location>
        <begin position="71"/>
        <end position="92"/>
    </location>
</feature>
<evidence type="ECO:0000313" key="4">
    <source>
        <dbReference type="Proteomes" id="UP000076871"/>
    </source>
</evidence>
<organism evidence="3 4">
    <name type="scientific">Laetiporus sulphureus 93-53</name>
    <dbReference type="NCBI Taxonomy" id="1314785"/>
    <lineage>
        <taxon>Eukaryota</taxon>
        <taxon>Fungi</taxon>
        <taxon>Dikarya</taxon>
        <taxon>Basidiomycota</taxon>
        <taxon>Agaricomycotina</taxon>
        <taxon>Agaricomycetes</taxon>
        <taxon>Polyporales</taxon>
        <taxon>Laetiporus</taxon>
    </lineage>
</organism>
<keyword evidence="2" id="KW-0812">Transmembrane</keyword>
<reference evidence="3 4" key="1">
    <citation type="journal article" date="2016" name="Mol. Biol. Evol.">
        <title>Comparative Genomics of Early-Diverging Mushroom-Forming Fungi Provides Insights into the Origins of Lignocellulose Decay Capabilities.</title>
        <authorList>
            <person name="Nagy L.G."/>
            <person name="Riley R."/>
            <person name="Tritt A."/>
            <person name="Adam C."/>
            <person name="Daum C."/>
            <person name="Floudas D."/>
            <person name="Sun H."/>
            <person name="Yadav J.S."/>
            <person name="Pangilinan J."/>
            <person name="Larsson K.H."/>
            <person name="Matsuura K."/>
            <person name="Barry K."/>
            <person name="Labutti K."/>
            <person name="Kuo R."/>
            <person name="Ohm R.A."/>
            <person name="Bhattacharya S.S."/>
            <person name="Shirouzu T."/>
            <person name="Yoshinaga Y."/>
            <person name="Martin F.M."/>
            <person name="Grigoriev I.V."/>
            <person name="Hibbett D.S."/>
        </authorList>
    </citation>
    <scope>NUCLEOTIDE SEQUENCE [LARGE SCALE GENOMIC DNA]</scope>
    <source>
        <strain evidence="3 4">93-53</strain>
    </source>
</reference>
<keyword evidence="2" id="KW-0472">Membrane</keyword>
<sequence length="191" mass="21188">MFWLSVVRFFVFIFTIICAICALGLSARIVDVSNKRLGGYPNFAALGIATACLTLLTLPVMLILDMAAFGFFTSTISFEIVWLTILWILWVATAGSASHHKNSFFGTCRFWSGSAYAVCRETQAVEGFAYAIWIVLFCYTLILIGVAFWRSRHGRGGWSSSVKETSDDQPATVNQYPMTSQPGMTRPLSHV</sequence>
<feature type="transmembrane region" description="Helical" evidence="2">
    <location>
        <begin position="42"/>
        <end position="64"/>
    </location>
</feature>
<name>A0A165ICI6_9APHY</name>
<evidence type="ECO:0008006" key="5">
    <source>
        <dbReference type="Google" id="ProtNLM"/>
    </source>
</evidence>
<feature type="compositionally biased region" description="Polar residues" evidence="1">
    <location>
        <begin position="168"/>
        <end position="183"/>
    </location>
</feature>
<dbReference type="OrthoDB" id="3364107at2759"/>
<dbReference type="InParanoid" id="A0A165ICI6"/>
<feature type="transmembrane region" description="Helical" evidence="2">
    <location>
        <begin position="7"/>
        <end position="30"/>
    </location>
</feature>
<dbReference type="AlphaFoldDB" id="A0A165ICI6"/>
<feature type="region of interest" description="Disordered" evidence="1">
    <location>
        <begin position="159"/>
        <end position="191"/>
    </location>
</feature>
<keyword evidence="2" id="KW-1133">Transmembrane helix</keyword>
<dbReference type="Proteomes" id="UP000076871">
    <property type="component" value="Unassembled WGS sequence"/>
</dbReference>
<keyword evidence="4" id="KW-1185">Reference proteome</keyword>
<dbReference type="RefSeq" id="XP_040770400.1">
    <property type="nucleotide sequence ID" value="XM_040901558.1"/>
</dbReference>
<dbReference type="EMBL" id="KV427605">
    <property type="protein sequence ID" value="KZT12890.1"/>
    <property type="molecule type" value="Genomic_DNA"/>
</dbReference>
<protein>
    <recommendedName>
        <fullName evidence="5">MARVEL domain-containing protein</fullName>
    </recommendedName>
</protein>
<evidence type="ECO:0000313" key="3">
    <source>
        <dbReference type="EMBL" id="KZT12890.1"/>
    </source>
</evidence>
<evidence type="ECO:0000256" key="2">
    <source>
        <dbReference type="SAM" id="Phobius"/>
    </source>
</evidence>